<dbReference type="Gene3D" id="1.10.150.20">
    <property type="entry name" value="5' to 3' exonuclease, C-terminal subdomain"/>
    <property type="match status" value="1"/>
</dbReference>
<dbReference type="InterPro" id="IPR020046">
    <property type="entry name" value="5-3_exonucl_a-hlix_arch_N"/>
</dbReference>
<dbReference type="Proteomes" id="UP000595460">
    <property type="component" value="Chromosome"/>
</dbReference>
<protein>
    <recommendedName>
        <fullName evidence="4">5'-3' exonuclease domain-containing protein</fullName>
    </recommendedName>
</protein>
<feature type="domain" description="5'-3' exonuclease" evidence="4">
    <location>
        <begin position="4"/>
        <end position="252"/>
    </location>
</feature>
<dbReference type="RefSeq" id="WP_201659784.1">
    <property type="nucleotide sequence ID" value="NZ_CP068047.1"/>
</dbReference>
<keyword evidence="6" id="KW-1185">Reference proteome</keyword>
<dbReference type="EMBL" id="CP068047">
    <property type="protein sequence ID" value="QQR36903.1"/>
    <property type="molecule type" value="Genomic_DNA"/>
</dbReference>
<dbReference type="SMART" id="SM00475">
    <property type="entry name" value="53EXOc"/>
    <property type="match status" value="1"/>
</dbReference>
<dbReference type="Gene3D" id="3.40.50.1010">
    <property type="entry name" value="5'-nuclease"/>
    <property type="match status" value="1"/>
</dbReference>
<evidence type="ECO:0000256" key="1">
    <source>
        <dbReference type="ARBA" id="ARBA00022722"/>
    </source>
</evidence>
<evidence type="ECO:0000313" key="5">
    <source>
        <dbReference type="EMBL" id="QQR36903.1"/>
    </source>
</evidence>
<sequence length="278" mass="30499">MARRPLLVIDGDSFAHRAYHGLPKTIRRKGDRAGGAIVGFANYLLRLWQEEQPRAVVVGWDTLAEPNWRALEFPDYQGGREYDDDIVDQLDILPEFVAACGFLSGKSARFEADDFLATAAAMEVKAGGTALVASGDRDAFQLASDKVTILHPVKMGEIARIGPAQVRERYDVEPAQVPDFIALRGDPSDKIPGARGIGEKTAASLLKRYPDLEAMLADGKFEAQADDLHLYRRLATMVTDAPLPEIPDMVPSWDKAAALARDWELKALSERLEQLAAG</sequence>
<dbReference type="SUPFAM" id="SSF47807">
    <property type="entry name" value="5' to 3' exonuclease, C-terminal subdomain"/>
    <property type="match status" value="1"/>
</dbReference>
<keyword evidence="1" id="KW-0540">Nuclease</keyword>
<dbReference type="Pfam" id="PF01367">
    <property type="entry name" value="5_3_exonuc"/>
    <property type="match status" value="1"/>
</dbReference>
<dbReference type="InterPro" id="IPR008918">
    <property type="entry name" value="HhH2"/>
</dbReference>
<dbReference type="CDD" id="cd09898">
    <property type="entry name" value="H3TH_53EXO"/>
    <property type="match status" value="1"/>
</dbReference>
<gene>
    <name evidence="5" type="ORF">JI749_04530</name>
</gene>
<name>A0ABX7BY68_9HYPH</name>
<evidence type="ECO:0000256" key="2">
    <source>
        <dbReference type="ARBA" id="ARBA00022801"/>
    </source>
</evidence>
<evidence type="ECO:0000256" key="3">
    <source>
        <dbReference type="ARBA" id="ARBA00023125"/>
    </source>
</evidence>
<keyword evidence="2" id="KW-0378">Hydrolase</keyword>
<reference evidence="5 6" key="1">
    <citation type="submission" date="2021-01" db="EMBL/GenBank/DDBJ databases">
        <title>Genome seq and assembly of Devosia sp. G19.</title>
        <authorList>
            <person name="Chhetri G."/>
        </authorList>
    </citation>
    <scope>NUCLEOTIDE SEQUENCE [LARGE SCALE GENOMIC DNA]</scope>
    <source>
        <strain evidence="5 6">G19</strain>
    </source>
</reference>
<dbReference type="SMART" id="SM00279">
    <property type="entry name" value="HhH2"/>
    <property type="match status" value="1"/>
</dbReference>
<dbReference type="CDD" id="cd09859">
    <property type="entry name" value="PIN_53EXO"/>
    <property type="match status" value="1"/>
</dbReference>
<dbReference type="Pfam" id="PF02739">
    <property type="entry name" value="5_3_exonuc_N"/>
    <property type="match status" value="1"/>
</dbReference>
<proteinExistence type="predicted"/>
<dbReference type="PANTHER" id="PTHR42646:SF2">
    <property type="entry name" value="5'-3' EXONUCLEASE FAMILY PROTEIN"/>
    <property type="match status" value="1"/>
</dbReference>
<dbReference type="InterPro" id="IPR002421">
    <property type="entry name" value="5-3_exonuclease"/>
</dbReference>
<dbReference type="SUPFAM" id="SSF88723">
    <property type="entry name" value="PIN domain-like"/>
    <property type="match status" value="1"/>
</dbReference>
<accession>A0ABX7BY68</accession>
<organism evidence="5 6">
    <name type="scientific">Devosia oryziradicis</name>
    <dbReference type="NCBI Taxonomy" id="2801335"/>
    <lineage>
        <taxon>Bacteria</taxon>
        <taxon>Pseudomonadati</taxon>
        <taxon>Pseudomonadota</taxon>
        <taxon>Alphaproteobacteria</taxon>
        <taxon>Hyphomicrobiales</taxon>
        <taxon>Devosiaceae</taxon>
        <taxon>Devosia</taxon>
    </lineage>
</organism>
<dbReference type="InterPro" id="IPR020045">
    <property type="entry name" value="DNA_polI_H3TH"/>
</dbReference>
<dbReference type="InterPro" id="IPR029060">
    <property type="entry name" value="PIN-like_dom_sf"/>
</dbReference>
<evidence type="ECO:0000259" key="4">
    <source>
        <dbReference type="SMART" id="SM00475"/>
    </source>
</evidence>
<dbReference type="InterPro" id="IPR036279">
    <property type="entry name" value="5-3_exonuclease_C_sf"/>
</dbReference>
<keyword evidence="3" id="KW-0238">DNA-binding</keyword>
<dbReference type="PANTHER" id="PTHR42646">
    <property type="entry name" value="FLAP ENDONUCLEASE XNI"/>
    <property type="match status" value="1"/>
</dbReference>
<evidence type="ECO:0000313" key="6">
    <source>
        <dbReference type="Proteomes" id="UP000595460"/>
    </source>
</evidence>
<dbReference type="InterPro" id="IPR038969">
    <property type="entry name" value="FEN"/>
</dbReference>